<gene>
    <name evidence="2" type="ORF">AVDCRST_MAG88-2035</name>
</gene>
<evidence type="ECO:0000259" key="1">
    <source>
        <dbReference type="Pfam" id="PF01381"/>
    </source>
</evidence>
<dbReference type="InterPro" id="IPR001387">
    <property type="entry name" value="Cro/C1-type_HTH"/>
</dbReference>
<evidence type="ECO:0000313" key="2">
    <source>
        <dbReference type="EMBL" id="CAA9567620.1"/>
    </source>
</evidence>
<protein>
    <recommendedName>
        <fullName evidence="1">HTH cro/C1-type domain-containing protein</fullName>
    </recommendedName>
</protein>
<feature type="domain" description="HTH cro/C1-type" evidence="1">
    <location>
        <begin position="2"/>
        <end position="36"/>
    </location>
</feature>
<dbReference type="Pfam" id="PF01381">
    <property type="entry name" value="HTH_3"/>
    <property type="match status" value="1"/>
</dbReference>
<dbReference type="CDD" id="cd00093">
    <property type="entry name" value="HTH_XRE"/>
    <property type="match status" value="1"/>
</dbReference>
<dbReference type="GO" id="GO:0003677">
    <property type="term" value="F:DNA binding"/>
    <property type="evidence" value="ECO:0007669"/>
    <property type="project" value="InterPro"/>
</dbReference>
<dbReference type="Gene3D" id="1.10.260.40">
    <property type="entry name" value="lambda repressor-like DNA-binding domains"/>
    <property type="match status" value="1"/>
</dbReference>
<organism evidence="2">
    <name type="scientific">uncultured Thermomicrobiales bacterium</name>
    <dbReference type="NCBI Taxonomy" id="1645740"/>
    <lineage>
        <taxon>Bacteria</taxon>
        <taxon>Pseudomonadati</taxon>
        <taxon>Thermomicrobiota</taxon>
        <taxon>Thermomicrobia</taxon>
        <taxon>Thermomicrobiales</taxon>
        <taxon>environmental samples</taxon>
    </lineage>
</organism>
<name>A0A6J4V5Q0_9BACT</name>
<dbReference type="EMBL" id="CADCWM010000540">
    <property type="protein sequence ID" value="CAA9567620.1"/>
    <property type="molecule type" value="Genomic_DNA"/>
</dbReference>
<dbReference type="SUPFAM" id="SSF47413">
    <property type="entry name" value="lambda repressor-like DNA-binding domains"/>
    <property type="match status" value="1"/>
</dbReference>
<reference evidence="2" key="1">
    <citation type="submission" date="2020-02" db="EMBL/GenBank/DDBJ databases">
        <authorList>
            <person name="Meier V. D."/>
        </authorList>
    </citation>
    <scope>NUCLEOTIDE SEQUENCE</scope>
    <source>
        <strain evidence="2">AVDCRST_MAG88</strain>
    </source>
</reference>
<sequence>MRARLGVSQPFFAAALNVSPGTVKAWERGARTPDGPTRRLLEIAEEHPEAFLAKVHG</sequence>
<proteinExistence type="predicted"/>
<dbReference type="AlphaFoldDB" id="A0A6J4V5Q0"/>
<dbReference type="InterPro" id="IPR010982">
    <property type="entry name" value="Lambda_DNA-bd_dom_sf"/>
</dbReference>
<accession>A0A6J4V5Q0</accession>